<dbReference type="EMBL" id="FZOG01000001">
    <property type="protein sequence ID" value="SNR96648.1"/>
    <property type="molecule type" value="Genomic_DNA"/>
</dbReference>
<name>A0A239ANS1_9PSED</name>
<evidence type="ECO:0000256" key="4">
    <source>
        <dbReference type="ARBA" id="ARBA00022729"/>
    </source>
</evidence>
<proteinExistence type="inferred from homology"/>
<dbReference type="InterPro" id="IPR004682">
    <property type="entry name" value="TRAP_DctP"/>
</dbReference>
<keyword evidence="7" id="KW-1185">Reference proteome</keyword>
<keyword evidence="3" id="KW-0813">Transport</keyword>
<evidence type="ECO:0000256" key="1">
    <source>
        <dbReference type="ARBA" id="ARBA00004196"/>
    </source>
</evidence>
<keyword evidence="4 5" id="KW-0732">Signal</keyword>
<keyword evidence="6" id="KW-0675">Receptor</keyword>
<sequence>MGFQRKNKKMKNFIFAIAATAATCFMASTATAEETRVFDVSLPLGKESHHAVGVLKFGEELSRLSNGRLTIRPHYDNALGGEREVVEGIGFGLIDMGISSTGPMGGFVDEFMLFDLPYIFRTPEQAYGFLDSKYGDQLAKKLEDQVGVKILCWMENGYRHNTNNVRPLHTPDDLKGIRHRTQESRVQVDTWTALGADASPMAWTEVFTALQQGVIDSQENPIATIYDVKFYEVQKYLNLTQHVYSPAPFMMGAKLFNSLSESDQAIVLQAAKTALTVQREASQRMEKELIVKLGELGMVVTRPDLDAFRERVQPVISKWKEKVGPELVDAAINFKP</sequence>
<dbReference type="Proteomes" id="UP000242915">
    <property type="component" value="Unassembled WGS sequence"/>
</dbReference>
<feature type="signal peptide" evidence="5">
    <location>
        <begin position="1"/>
        <end position="32"/>
    </location>
</feature>
<dbReference type="PANTHER" id="PTHR33376">
    <property type="match status" value="1"/>
</dbReference>
<dbReference type="InterPro" id="IPR018389">
    <property type="entry name" value="DctP_fam"/>
</dbReference>
<evidence type="ECO:0000256" key="5">
    <source>
        <dbReference type="SAM" id="SignalP"/>
    </source>
</evidence>
<dbReference type="Gene3D" id="3.40.190.170">
    <property type="entry name" value="Bacterial extracellular solute-binding protein, family 7"/>
    <property type="match status" value="1"/>
</dbReference>
<reference evidence="7" key="1">
    <citation type="submission" date="2017-06" db="EMBL/GenBank/DDBJ databases">
        <authorList>
            <person name="Varghese N."/>
            <person name="Submissions S."/>
        </authorList>
    </citation>
    <scope>NUCLEOTIDE SEQUENCE [LARGE SCALE GENOMIC DNA]</scope>
    <source>
        <strain evidence="7">CIP 108523</strain>
    </source>
</reference>
<dbReference type="GO" id="GO:0030288">
    <property type="term" value="C:outer membrane-bounded periplasmic space"/>
    <property type="evidence" value="ECO:0007669"/>
    <property type="project" value="InterPro"/>
</dbReference>
<feature type="chain" id="PRO_5012511863" evidence="5">
    <location>
        <begin position="33"/>
        <end position="336"/>
    </location>
</feature>
<dbReference type="NCBIfam" id="TIGR00787">
    <property type="entry name" value="dctP"/>
    <property type="match status" value="1"/>
</dbReference>
<dbReference type="CDD" id="cd13679">
    <property type="entry name" value="PBP2_TRAP_YiaO_like"/>
    <property type="match status" value="1"/>
</dbReference>
<dbReference type="InterPro" id="IPR038404">
    <property type="entry name" value="TRAP_DctP_sf"/>
</dbReference>
<dbReference type="AlphaFoldDB" id="A0A239ANS1"/>
<gene>
    <name evidence="6" type="ORF">SAMN05216255_1308</name>
</gene>
<comment type="similarity">
    <text evidence="2">Belongs to the bacterial solute-binding protein 7 family.</text>
</comment>
<dbReference type="GO" id="GO:0055085">
    <property type="term" value="P:transmembrane transport"/>
    <property type="evidence" value="ECO:0007669"/>
    <property type="project" value="InterPro"/>
</dbReference>
<dbReference type="NCBIfam" id="NF037995">
    <property type="entry name" value="TRAP_S1"/>
    <property type="match status" value="1"/>
</dbReference>
<accession>A0A239ANS1</accession>
<evidence type="ECO:0000313" key="6">
    <source>
        <dbReference type="EMBL" id="SNR96648.1"/>
    </source>
</evidence>
<evidence type="ECO:0000256" key="2">
    <source>
        <dbReference type="ARBA" id="ARBA00009023"/>
    </source>
</evidence>
<dbReference type="PIRSF" id="PIRSF006470">
    <property type="entry name" value="DctB"/>
    <property type="match status" value="1"/>
</dbReference>
<evidence type="ECO:0000256" key="3">
    <source>
        <dbReference type="ARBA" id="ARBA00022448"/>
    </source>
</evidence>
<comment type="subcellular location">
    <subcellularLocation>
        <location evidence="1">Cell envelope</location>
    </subcellularLocation>
</comment>
<organism evidence="6 7">
    <name type="scientific">Pseudomonas segetis</name>
    <dbReference type="NCBI Taxonomy" id="298908"/>
    <lineage>
        <taxon>Bacteria</taxon>
        <taxon>Pseudomonadati</taxon>
        <taxon>Pseudomonadota</taxon>
        <taxon>Gammaproteobacteria</taxon>
        <taxon>Pseudomonadales</taxon>
        <taxon>Pseudomonadaceae</taxon>
        <taxon>Pseudomonas</taxon>
    </lineage>
</organism>
<evidence type="ECO:0000313" key="7">
    <source>
        <dbReference type="Proteomes" id="UP000242915"/>
    </source>
</evidence>
<dbReference type="Pfam" id="PF03480">
    <property type="entry name" value="DctP"/>
    <property type="match status" value="1"/>
</dbReference>
<dbReference type="PANTHER" id="PTHR33376:SF4">
    <property type="entry name" value="SIALIC ACID-BINDING PERIPLASMIC PROTEIN SIAP"/>
    <property type="match status" value="1"/>
</dbReference>
<protein>
    <submittedName>
        <fullName evidence="6">Tripartite ATP-independent transporter solute receptor, DctP family</fullName>
    </submittedName>
</protein>